<protein>
    <recommendedName>
        <fullName evidence="3">Histone H1</fullName>
    </recommendedName>
</protein>
<name>A0ABP8JCL8_9ACTN</name>
<evidence type="ECO:0000313" key="1">
    <source>
        <dbReference type="EMBL" id="GAA4388612.1"/>
    </source>
</evidence>
<gene>
    <name evidence="1" type="ORF">GCM10023147_14360</name>
</gene>
<accession>A0ABP8JCL8</accession>
<dbReference type="RefSeq" id="WP_344992991.1">
    <property type="nucleotide sequence ID" value="NZ_BAABFR010000016.1"/>
</dbReference>
<evidence type="ECO:0008006" key="3">
    <source>
        <dbReference type="Google" id="ProtNLM"/>
    </source>
</evidence>
<dbReference type="Proteomes" id="UP001500635">
    <property type="component" value="Unassembled WGS sequence"/>
</dbReference>
<evidence type="ECO:0000313" key="2">
    <source>
        <dbReference type="Proteomes" id="UP001500635"/>
    </source>
</evidence>
<reference evidence="2" key="1">
    <citation type="journal article" date="2019" name="Int. J. Syst. Evol. Microbiol.">
        <title>The Global Catalogue of Microorganisms (GCM) 10K type strain sequencing project: providing services to taxonomists for standard genome sequencing and annotation.</title>
        <authorList>
            <consortium name="The Broad Institute Genomics Platform"/>
            <consortium name="The Broad Institute Genome Sequencing Center for Infectious Disease"/>
            <person name="Wu L."/>
            <person name="Ma J."/>
        </authorList>
    </citation>
    <scope>NUCLEOTIDE SEQUENCE [LARGE SCALE GENOMIC DNA]</scope>
    <source>
        <strain evidence="2">JCM 17688</strain>
    </source>
</reference>
<sequence>MADKNSKKKSSKTITAETTLTNYLTSVVDSTKVLVDDLLENAKNAESGARKRVNAVADKDLRKTLKKQTKALNEQVEKLTKVRKGK</sequence>
<comment type="caution">
    <text evidence="1">The sequence shown here is derived from an EMBL/GenBank/DDBJ whole genome shotgun (WGS) entry which is preliminary data.</text>
</comment>
<keyword evidence="2" id="KW-1185">Reference proteome</keyword>
<dbReference type="EMBL" id="BAABFR010000016">
    <property type="protein sequence ID" value="GAA4388612.1"/>
    <property type="molecule type" value="Genomic_DNA"/>
</dbReference>
<organism evidence="1 2">
    <name type="scientific">Tsukamurella soli</name>
    <dbReference type="NCBI Taxonomy" id="644556"/>
    <lineage>
        <taxon>Bacteria</taxon>
        <taxon>Bacillati</taxon>
        <taxon>Actinomycetota</taxon>
        <taxon>Actinomycetes</taxon>
        <taxon>Mycobacteriales</taxon>
        <taxon>Tsukamurellaceae</taxon>
        <taxon>Tsukamurella</taxon>
    </lineage>
</organism>
<proteinExistence type="predicted"/>